<name>A0A1I5YXW1_HYMAR</name>
<reference evidence="4" key="1">
    <citation type="submission" date="2016-10" db="EMBL/GenBank/DDBJ databases">
        <authorList>
            <person name="Varghese N."/>
            <person name="Submissions S."/>
        </authorList>
    </citation>
    <scope>NUCLEOTIDE SEQUENCE [LARGE SCALE GENOMIC DNA]</scope>
    <source>
        <strain evidence="4">OR362-8,ATCC BAA-1266,JCM 13504</strain>
    </source>
</reference>
<proteinExistence type="predicted"/>
<dbReference type="InterPro" id="IPR007555">
    <property type="entry name" value="DUF499"/>
</dbReference>
<dbReference type="STRING" id="1227077.SAMN04515668_2530"/>
<protein>
    <recommendedName>
        <fullName evidence="2">Swt1-like HEPN domain-containing protein</fullName>
    </recommendedName>
</protein>
<dbReference type="AlphaFoldDB" id="A0A1I5YXW1"/>
<dbReference type="InterPro" id="IPR041650">
    <property type="entry name" value="HEPN_Swt1"/>
</dbReference>
<evidence type="ECO:0000313" key="4">
    <source>
        <dbReference type="Proteomes" id="UP000199029"/>
    </source>
</evidence>
<evidence type="ECO:0000256" key="1">
    <source>
        <dbReference type="SAM" id="MobiDB-lite"/>
    </source>
</evidence>
<dbReference type="EMBL" id="FOXS01000003">
    <property type="protein sequence ID" value="SFQ49078.1"/>
    <property type="molecule type" value="Genomic_DNA"/>
</dbReference>
<gene>
    <name evidence="3" type="ORF">SAMN04515668_2530</name>
</gene>
<dbReference type="Pfam" id="PF04465">
    <property type="entry name" value="DUF499"/>
    <property type="match status" value="1"/>
</dbReference>
<evidence type="ECO:0000259" key="2">
    <source>
        <dbReference type="Pfam" id="PF18731"/>
    </source>
</evidence>
<dbReference type="Pfam" id="PF18731">
    <property type="entry name" value="HEPN_Swt1"/>
    <property type="match status" value="1"/>
</dbReference>
<dbReference type="Proteomes" id="UP000199029">
    <property type="component" value="Unassembled WGS sequence"/>
</dbReference>
<dbReference type="OrthoDB" id="9757917at2"/>
<keyword evidence="4" id="KW-1185">Reference proteome</keyword>
<accession>A0A1I5YXW1</accession>
<feature type="compositionally biased region" description="Gly residues" evidence="1">
    <location>
        <begin position="1029"/>
        <end position="1046"/>
    </location>
</feature>
<feature type="region of interest" description="Disordered" evidence="1">
    <location>
        <begin position="1018"/>
        <end position="1054"/>
    </location>
</feature>
<evidence type="ECO:0000313" key="3">
    <source>
        <dbReference type="EMBL" id="SFQ49078.1"/>
    </source>
</evidence>
<organism evidence="3 4">
    <name type="scientific">Hymenobacter arizonensis</name>
    <name type="common">Siccationidurans arizonensis</name>
    <dbReference type="NCBI Taxonomy" id="1227077"/>
    <lineage>
        <taxon>Bacteria</taxon>
        <taxon>Pseudomonadati</taxon>
        <taxon>Bacteroidota</taxon>
        <taxon>Cytophagia</taxon>
        <taxon>Cytophagales</taxon>
        <taxon>Hymenobacteraceae</taxon>
        <taxon>Hymenobacter</taxon>
    </lineage>
</organism>
<feature type="domain" description="Swt1-like HEPN" evidence="2">
    <location>
        <begin position="11"/>
        <end position="127"/>
    </location>
</feature>
<dbReference type="RefSeq" id="WP_092673506.1">
    <property type="nucleotide sequence ID" value="NZ_FOXS01000003.1"/>
</dbReference>
<sequence>MALTGLDRVNKGLEALRQGLGPFVARELAVALGSHWEVAAVSALPTTHHARTNPKPATEWDTGLLLTLMQAHWATVFKKTLGHSERAYSSLLLDARNRAAHQTGSNGFTTDEAYRALDAAEQLLLAVAAGEEAAEAEMQKSELMRIRFEESARKKVRRLEAAAPVSDAAAGGLPSWKEVLAPHPDVASGKFQQAEFAADLWQVYQGGSKAAEYSKPIDFFQRTLLTGGIKGLLLNALRRLNGKGGDPVLNLQTNFGGGKTHSLLALYHLCSGENLSVVHDLEEFFRTEADGLMPPTRVNKAVVVGNRISPGVAHRKNDGTVVHTLWGEIAWQLGGKHGYSLVEESDKAGTNPGDALDELFRQTAPCLVLVDEWVSYVRQLPETPGVLPGGSYGAHMSFAQALCEAATAVPEALVVVSLPESDIELGGEVGRRAKAELSNIVSRIESPWSAATPEESFKIVTRRLFAPLTQTSQFAQRDVVARGFYDLYQQNRGEFPADTQQVEYRQQLADYYPIHPELFTLLHDNWASIPRFQKTRGILRLMAKIIHLLWASEDSSPLILPGHIPMDDAGIQEEMMRYLDEPWRAVIHKDVDGATALPRLIDRENLNLGRLSATRKVARALFFGSAPMAGAGQRGLDKQRLKLGSVVPGQSVPVFNDALRYLVDRATYVYCQNNHYWYSTQNNVNRTAEERAGHIEKGDVEDYLKSLILDLLKAGQGKLRRFYMMPASGADIPDDQEMKLIVLASDYSHVAREQNSSAQRKAEELVLQYRGSGSRMNRNTLVFMAPDKARIQELHGAVKTYLGWESVKRDQILLNLDHFQKTQVEQRVAAAKDAVKSQIPTVFACLLSPTQVRGSRDVEWIESRLNGSAQDTLITRVTNKLINQSQVYDQFNPTELRMHLDQDMLWRGNNHVPLKTLKEDFAQYLYLARLLEGNLLAKAIEQGLRLGSWQRDSFAYADSYDETAGRYRGLVTGDTKGVERTTISMDGPGLLVKSEVAAQQQAHERAEEIERLRLLREQQSGEDDSQGGQTYGGAGGETGQPGGGGDDNTAKDSGTKRTRFYADANLDVTRFFRDAEALEKEIIKHLPKGATVTMHIEARNVDGFTLDLQRVLQENMRTLGLGSAEFED</sequence>